<accession>X1D9F6</accession>
<comment type="caution">
    <text evidence="1">The sequence shown here is derived from an EMBL/GenBank/DDBJ whole genome shotgun (WGS) entry which is preliminary data.</text>
</comment>
<name>X1D9F6_9ZZZZ</name>
<proteinExistence type="predicted"/>
<reference evidence="1" key="1">
    <citation type="journal article" date="2014" name="Front. Microbiol.">
        <title>High frequency of phylogenetically diverse reductive dehalogenase-homologous genes in deep subseafloor sedimentary metagenomes.</title>
        <authorList>
            <person name="Kawai M."/>
            <person name="Futagami T."/>
            <person name="Toyoda A."/>
            <person name="Takaki Y."/>
            <person name="Nishi S."/>
            <person name="Hori S."/>
            <person name="Arai W."/>
            <person name="Tsubouchi T."/>
            <person name="Morono Y."/>
            <person name="Uchiyama I."/>
            <person name="Ito T."/>
            <person name="Fujiyama A."/>
            <person name="Inagaki F."/>
            <person name="Takami H."/>
        </authorList>
    </citation>
    <scope>NUCLEOTIDE SEQUENCE</scope>
    <source>
        <strain evidence="1">Expedition CK06-06</strain>
    </source>
</reference>
<gene>
    <name evidence="1" type="ORF">S01H4_44678</name>
</gene>
<organism evidence="1">
    <name type="scientific">marine sediment metagenome</name>
    <dbReference type="NCBI Taxonomy" id="412755"/>
    <lineage>
        <taxon>unclassified sequences</taxon>
        <taxon>metagenomes</taxon>
        <taxon>ecological metagenomes</taxon>
    </lineage>
</organism>
<protein>
    <submittedName>
        <fullName evidence="1">Uncharacterized protein</fullName>
    </submittedName>
</protein>
<dbReference type="EMBL" id="BART01024799">
    <property type="protein sequence ID" value="GAG93041.1"/>
    <property type="molecule type" value="Genomic_DNA"/>
</dbReference>
<sequence>MRKVEFIRQEPKKRKLSDSKLVLDMPILFSFENQQLLLWLVEFQEDKANFSIYKLLRYTT</sequence>
<evidence type="ECO:0000313" key="1">
    <source>
        <dbReference type="EMBL" id="GAG93041.1"/>
    </source>
</evidence>
<dbReference type="AlphaFoldDB" id="X1D9F6"/>